<organism evidence="1 2">
    <name type="scientific">Candidatus Magasanikbacteria bacterium CG1_02_32_51</name>
    <dbReference type="NCBI Taxonomy" id="1805238"/>
    <lineage>
        <taxon>Bacteria</taxon>
        <taxon>Candidatus Magasanikiibacteriota</taxon>
    </lineage>
</organism>
<evidence type="ECO:0000313" key="2">
    <source>
        <dbReference type="Proteomes" id="UP000181941"/>
    </source>
</evidence>
<accession>A0A1J4U646</accession>
<sequence length="233" mass="26910">MPYLKFISDKNLISAVSKVINVIEKAEQDAEVNIHKNVIDPFSALFHGITKSIPYTDWMEQEKARQTQKTMQNSIGDFHQDILGSISGWKNLGTGGGLDVINKKMKIIAEVKNKYNTTKGNHLVKLYDDIKNTLKNYEYTGYTGYYVEVISKRRKKYDKPFTPSEKGKRRPAKNKIRVIDGVSFYEMTTGRKNALLELFDIIPQVIADKHNYKLNKQESKEYHKLFKMAFSTE</sequence>
<dbReference type="InterPro" id="IPR019057">
    <property type="entry name" value="Restrct_endonuc_II_Eco47II"/>
</dbReference>
<dbReference type="GO" id="GO:0003677">
    <property type="term" value="F:DNA binding"/>
    <property type="evidence" value="ECO:0007669"/>
    <property type="project" value="InterPro"/>
</dbReference>
<dbReference type="Pfam" id="PF09553">
    <property type="entry name" value="RE_Eco47II"/>
    <property type="match status" value="1"/>
</dbReference>
<evidence type="ECO:0008006" key="3">
    <source>
        <dbReference type="Google" id="ProtNLM"/>
    </source>
</evidence>
<dbReference type="EMBL" id="MNVC01000012">
    <property type="protein sequence ID" value="OIO20084.1"/>
    <property type="molecule type" value="Genomic_DNA"/>
</dbReference>
<dbReference type="Proteomes" id="UP000181941">
    <property type="component" value="Unassembled WGS sequence"/>
</dbReference>
<dbReference type="GO" id="GO:0009307">
    <property type="term" value="P:DNA restriction-modification system"/>
    <property type="evidence" value="ECO:0007669"/>
    <property type="project" value="InterPro"/>
</dbReference>
<dbReference type="STRING" id="1805238.AUJ23_00810"/>
<evidence type="ECO:0000313" key="1">
    <source>
        <dbReference type="EMBL" id="OIO20084.1"/>
    </source>
</evidence>
<dbReference type="AlphaFoldDB" id="A0A1J4U646"/>
<protein>
    <recommendedName>
        <fullName evidence="3">Eco47II family restriction endonuclease</fullName>
    </recommendedName>
</protein>
<gene>
    <name evidence="1" type="ORF">AUJ23_00810</name>
</gene>
<comment type="caution">
    <text evidence="1">The sequence shown here is derived from an EMBL/GenBank/DDBJ whole genome shotgun (WGS) entry which is preliminary data.</text>
</comment>
<name>A0A1J4U646_9BACT</name>
<dbReference type="GO" id="GO:0009036">
    <property type="term" value="F:type II site-specific deoxyribonuclease activity"/>
    <property type="evidence" value="ECO:0007669"/>
    <property type="project" value="InterPro"/>
</dbReference>
<reference evidence="1 2" key="1">
    <citation type="journal article" date="2016" name="Environ. Microbiol.">
        <title>Genomic resolution of a cold subsurface aquifer community provides metabolic insights for novel microbes adapted to high CO concentrations.</title>
        <authorList>
            <person name="Probst A.J."/>
            <person name="Castelle C.J."/>
            <person name="Singh A."/>
            <person name="Brown C.T."/>
            <person name="Anantharaman K."/>
            <person name="Sharon I."/>
            <person name="Hug L.A."/>
            <person name="Burstein D."/>
            <person name="Emerson J.B."/>
            <person name="Thomas B.C."/>
            <person name="Banfield J.F."/>
        </authorList>
    </citation>
    <scope>NUCLEOTIDE SEQUENCE [LARGE SCALE GENOMIC DNA]</scope>
    <source>
        <strain evidence="1">CG1_02_32_51</strain>
    </source>
</reference>
<proteinExistence type="predicted"/>